<dbReference type="InterPro" id="IPR004827">
    <property type="entry name" value="bZIP"/>
</dbReference>
<feature type="compositionally biased region" description="Gly residues" evidence="2">
    <location>
        <begin position="486"/>
        <end position="503"/>
    </location>
</feature>
<dbReference type="EMBL" id="BNCO01000032">
    <property type="protein sequence ID" value="GIL58702.1"/>
    <property type="molecule type" value="Genomic_DNA"/>
</dbReference>
<feature type="region of interest" description="Disordered" evidence="2">
    <location>
        <begin position="171"/>
        <end position="201"/>
    </location>
</feature>
<keyword evidence="5" id="KW-1185">Reference proteome</keyword>
<sequence>MELSTQHPFSIHGGLGGRGRFAGMVSPNGVQEVTIGETGVGQLPGTNADAELEELCNSLPGWHQQQSSHDPGGLLGGLARTVSAPSAFLLSASRGARSPGINCPVDGLSGLSTAPHQDNYSGHFQSMGEFSSVQRQAPVPARWLLQGQPTVGNSPLQNSNFATAEVTDAGSLSAGNNTLSTDDQPWPPRPAHWSTMLPPGEQHTTAMLHSLVHFEPGEQNEANGCLNGQPSSRHAGRAAQHIPNAGGGGTGAGAGSCSGGGCSQRSSHFGNLHTGISDWPSGGRVLGGSSGMQILPGASGSVSALSGPLSGPFFAGRQANSCGEPLRAGEAPCAVDLVVCTTTTRGSPAPSTGHGAMLTAPLRVRGRRAGSPELQMGPSVACGAGGTRIQIMDPMTEGEIMAEGAMQLDMEHDGNGGGGLRSASSGSSMCAAVNGALITTAGCDTDGGAAGYPDSATAAAAAGFGGGPNGDTAAVMMADDGDGDGGKATNGGNGKAGKSGNGDGSASRGANSDGGRTPCEVDAPCGEGGLQLLAMRFRNRPGRVPKAVAKLGPIAELAKSAASGKIKLEREELEDLVMTVETSLARAVTEQKEDSRARNRVAQQRFRNRQRETIAALQARVEEQEALILTLQDKIRWYETAQQQPPLAHQRDGGTVAVRGGRATRRALHD</sequence>
<feature type="domain" description="BZIP" evidence="3">
    <location>
        <begin position="596"/>
        <end position="609"/>
    </location>
</feature>
<dbReference type="GO" id="GO:0003700">
    <property type="term" value="F:DNA-binding transcription factor activity"/>
    <property type="evidence" value="ECO:0007669"/>
    <property type="project" value="InterPro"/>
</dbReference>
<dbReference type="InterPro" id="IPR046347">
    <property type="entry name" value="bZIP_sf"/>
</dbReference>
<evidence type="ECO:0000256" key="1">
    <source>
        <dbReference type="SAM" id="Coils"/>
    </source>
</evidence>
<accession>A0A8J4BH72</accession>
<organism evidence="4 5">
    <name type="scientific">Volvox africanus</name>
    <dbReference type="NCBI Taxonomy" id="51714"/>
    <lineage>
        <taxon>Eukaryota</taxon>
        <taxon>Viridiplantae</taxon>
        <taxon>Chlorophyta</taxon>
        <taxon>core chlorophytes</taxon>
        <taxon>Chlorophyceae</taxon>
        <taxon>CS clade</taxon>
        <taxon>Chlamydomonadales</taxon>
        <taxon>Volvocaceae</taxon>
        <taxon>Volvox</taxon>
    </lineage>
</organism>
<feature type="region of interest" description="Disordered" evidence="2">
    <location>
        <begin position="219"/>
        <end position="260"/>
    </location>
</feature>
<evidence type="ECO:0000259" key="3">
    <source>
        <dbReference type="PROSITE" id="PS00036"/>
    </source>
</evidence>
<name>A0A8J4BH72_9CHLO</name>
<comment type="caution">
    <text evidence="4">The sequence shown here is derived from an EMBL/GenBank/DDBJ whole genome shotgun (WGS) entry which is preliminary data.</text>
</comment>
<keyword evidence="1" id="KW-0175">Coiled coil</keyword>
<reference evidence="4" key="1">
    <citation type="journal article" date="2021" name="Proc. Natl. Acad. Sci. U.S.A.">
        <title>Three genomes in the algal genus Volvox reveal the fate of a haploid sex-determining region after a transition to homothallism.</title>
        <authorList>
            <person name="Yamamoto K."/>
            <person name="Hamaji T."/>
            <person name="Kawai-Toyooka H."/>
            <person name="Matsuzaki R."/>
            <person name="Takahashi F."/>
            <person name="Nishimura Y."/>
            <person name="Kawachi M."/>
            <person name="Noguchi H."/>
            <person name="Minakuchi Y."/>
            <person name="Umen J.G."/>
            <person name="Toyoda A."/>
            <person name="Nozaki H."/>
        </authorList>
    </citation>
    <scope>NUCLEOTIDE SEQUENCE</scope>
    <source>
        <strain evidence="4">NIES-3780</strain>
    </source>
</reference>
<feature type="compositionally biased region" description="Gly residues" evidence="2">
    <location>
        <begin position="245"/>
        <end position="260"/>
    </location>
</feature>
<proteinExistence type="predicted"/>
<dbReference type="AlphaFoldDB" id="A0A8J4BH72"/>
<dbReference type="CDD" id="cd14688">
    <property type="entry name" value="bZIP_YAP"/>
    <property type="match status" value="1"/>
</dbReference>
<gene>
    <name evidence="4" type="ORF">Vafri_13685</name>
</gene>
<feature type="region of interest" description="Disordered" evidence="2">
    <location>
        <begin position="475"/>
        <end position="520"/>
    </location>
</feature>
<feature type="compositionally biased region" description="Polar residues" evidence="2">
    <location>
        <begin position="173"/>
        <end position="183"/>
    </location>
</feature>
<dbReference type="PROSITE" id="PS00036">
    <property type="entry name" value="BZIP_BASIC"/>
    <property type="match status" value="1"/>
</dbReference>
<protein>
    <recommendedName>
        <fullName evidence="3">BZIP domain-containing protein</fullName>
    </recommendedName>
</protein>
<feature type="compositionally biased region" description="Polar residues" evidence="2">
    <location>
        <begin position="220"/>
        <end position="232"/>
    </location>
</feature>
<evidence type="ECO:0000313" key="5">
    <source>
        <dbReference type="Proteomes" id="UP000747399"/>
    </source>
</evidence>
<evidence type="ECO:0000313" key="4">
    <source>
        <dbReference type="EMBL" id="GIL58702.1"/>
    </source>
</evidence>
<feature type="coiled-coil region" evidence="1">
    <location>
        <begin position="607"/>
        <end position="634"/>
    </location>
</feature>
<dbReference type="Proteomes" id="UP000747399">
    <property type="component" value="Unassembled WGS sequence"/>
</dbReference>
<dbReference type="SUPFAM" id="SSF57959">
    <property type="entry name" value="Leucine zipper domain"/>
    <property type="match status" value="1"/>
</dbReference>
<evidence type="ECO:0000256" key="2">
    <source>
        <dbReference type="SAM" id="MobiDB-lite"/>
    </source>
</evidence>